<dbReference type="PRINTS" id="PR00081">
    <property type="entry name" value="GDHRDH"/>
</dbReference>
<name>A0ABS9GZV5_9BACL</name>
<dbReference type="PRINTS" id="PR00080">
    <property type="entry name" value="SDRFAMILY"/>
</dbReference>
<dbReference type="InterPro" id="IPR050259">
    <property type="entry name" value="SDR"/>
</dbReference>
<protein>
    <submittedName>
        <fullName evidence="2">SDR family oxidoreductase</fullName>
    </submittedName>
</protein>
<evidence type="ECO:0000313" key="3">
    <source>
        <dbReference type="Proteomes" id="UP001649381"/>
    </source>
</evidence>
<comment type="caution">
    <text evidence="2">The sequence shown here is derived from an EMBL/GenBank/DDBJ whole genome shotgun (WGS) entry which is preliminary data.</text>
</comment>
<accession>A0ABS9GZV5</accession>
<dbReference type="CDD" id="cd05233">
    <property type="entry name" value="SDR_c"/>
    <property type="match status" value="1"/>
</dbReference>
<reference evidence="2 3" key="1">
    <citation type="submission" date="2022-01" db="EMBL/GenBank/DDBJ databases">
        <title>Alkalihalobacillus sp. EGI L200015, a novel bacterium isolated from a salt lake sediment.</title>
        <authorList>
            <person name="Gao L."/>
            <person name="Fang B.-Z."/>
            <person name="Li W.-J."/>
        </authorList>
    </citation>
    <scope>NUCLEOTIDE SEQUENCE [LARGE SCALE GENOMIC DNA]</scope>
    <source>
        <strain evidence="2 3">KCTC 12718</strain>
    </source>
</reference>
<dbReference type="EMBL" id="JAKIJS010000001">
    <property type="protein sequence ID" value="MCF6137174.1"/>
    <property type="molecule type" value="Genomic_DNA"/>
</dbReference>
<dbReference type="PANTHER" id="PTHR42879">
    <property type="entry name" value="3-OXOACYL-(ACYL-CARRIER-PROTEIN) REDUCTASE"/>
    <property type="match status" value="1"/>
</dbReference>
<dbReference type="NCBIfam" id="NF047420">
    <property type="entry name" value="EF_P_mod_YmfI"/>
    <property type="match status" value="1"/>
</dbReference>
<gene>
    <name evidence="2" type="ORF">L2716_05470</name>
</gene>
<dbReference type="SUPFAM" id="SSF51735">
    <property type="entry name" value="NAD(P)-binding Rossmann-fold domains"/>
    <property type="match status" value="1"/>
</dbReference>
<dbReference type="InterPro" id="IPR036291">
    <property type="entry name" value="NAD(P)-bd_dom_sf"/>
</dbReference>
<evidence type="ECO:0000256" key="1">
    <source>
        <dbReference type="ARBA" id="ARBA00006484"/>
    </source>
</evidence>
<keyword evidence="3" id="KW-1185">Reference proteome</keyword>
<dbReference type="RefSeq" id="WP_236332539.1">
    <property type="nucleotide sequence ID" value="NZ_JAKIJS010000001.1"/>
</dbReference>
<dbReference type="PANTHER" id="PTHR42879:SF2">
    <property type="entry name" value="3-OXOACYL-[ACYL-CARRIER-PROTEIN] REDUCTASE FABG"/>
    <property type="match status" value="1"/>
</dbReference>
<dbReference type="Proteomes" id="UP001649381">
    <property type="component" value="Unassembled WGS sequence"/>
</dbReference>
<sequence length="240" mass="26037">MKRYALVTGASGEIGVAIARELASQGFNLYLHYYQNKQSVEKLQMELSSIVECQLVQANLAVPEGPSELITQLQKPVDVLVYNCGSSHTGLMTDVSSKELDSMVQLQLKSPFQLLQLIIPEMVSRKSGSVVLITSIWGQTGASCEVLYSMVKGGMNTMVKALSKELAPSNIRVNAVAPGIIATKMNEQLSEEELEAVSDDIPIGRLGLPEEVSDAVGYLISRKSSYITGHILPVNGAWYC</sequence>
<proteinExistence type="inferred from homology"/>
<comment type="similarity">
    <text evidence="1">Belongs to the short-chain dehydrogenases/reductases (SDR) family.</text>
</comment>
<dbReference type="Pfam" id="PF13561">
    <property type="entry name" value="adh_short_C2"/>
    <property type="match status" value="1"/>
</dbReference>
<dbReference type="Gene3D" id="3.40.50.720">
    <property type="entry name" value="NAD(P)-binding Rossmann-like Domain"/>
    <property type="match status" value="1"/>
</dbReference>
<evidence type="ECO:0000313" key="2">
    <source>
        <dbReference type="EMBL" id="MCF6137174.1"/>
    </source>
</evidence>
<dbReference type="InterPro" id="IPR002347">
    <property type="entry name" value="SDR_fam"/>
</dbReference>
<organism evidence="2 3">
    <name type="scientific">Pseudalkalibacillus berkeleyi</name>
    <dbReference type="NCBI Taxonomy" id="1069813"/>
    <lineage>
        <taxon>Bacteria</taxon>
        <taxon>Bacillati</taxon>
        <taxon>Bacillota</taxon>
        <taxon>Bacilli</taxon>
        <taxon>Bacillales</taxon>
        <taxon>Fictibacillaceae</taxon>
        <taxon>Pseudalkalibacillus</taxon>
    </lineage>
</organism>